<dbReference type="Pfam" id="PF14420">
    <property type="entry name" value="Clr5"/>
    <property type="match status" value="1"/>
</dbReference>
<protein>
    <recommendedName>
        <fullName evidence="2">Clr5 domain-containing protein</fullName>
    </recommendedName>
</protein>
<dbReference type="Gene3D" id="1.25.40.10">
    <property type="entry name" value="Tetratricopeptide repeat domain"/>
    <property type="match status" value="1"/>
</dbReference>
<reference evidence="3 4" key="1">
    <citation type="submission" date="2019-10" db="EMBL/GenBank/DDBJ databases">
        <authorList>
            <person name="Palmer J.M."/>
        </authorList>
    </citation>
    <scope>NUCLEOTIDE SEQUENCE [LARGE SCALE GENOMIC DNA]</scope>
    <source>
        <strain evidence="3 4">TWF694</strain>
    </source>
</reference>
<dbReference type="SMART" id="SM00028">
    <property type="entry name" value="TPR"/>
    <property type="match status" value="2"/>
</dbReference>
<dbReference type="EMBL" id="JAVHJO010000011">
    <property type="protein sequence ID" value="KAK6533818.1"/>
    <property type="molecule type" value="Genomic_DNA"/>
</dbReference>
<dbReference type="AlphaFoldDB" id="A0AAV9X5K9"/>
<name>A0AAV9X5K9_9PEZI</name>
<gene>
    <name evidence="3" type="ORF">TWF694_002747</name>
</gene>
<dbReference type="Proteomes" id="UP001365542">
    <property type="component" value="Unassembled WGS sequence"/>
</dbReference>
<comment type="caution">
    <text evidence="3">The sequence shown here is derived from an EMBL/GenBank/DDBJ whole genome shotgun (WGS) entry which is preliminary data.</text>
</comment>
<accession>A0AAV9X5K9</accession>
<feature type="region of interest" description="Disordered" evidence="1">
    <location>
        <begin position="219"/>
        <end position="238"/>
    </location>
</feature>
<keyword evidence="4" id="KW-1185">Reference proteome</keyword>
<dbReference type="InterPro" id="IPR025676">
    <property type="entry name" value="Clr5_dom"/>
</dbReference>
<dbReference type="InterPro" id="IPR011990">
    <property type="entry name" value="TPR-like_helical_dom_sf"/>
</dbReference>
<proteinExistence type="predicted"/>
<sequence length="794" mass="90063">MFPRIIQAQPNLGPRQYTKLKLLEDHKDFILQRYHEGKKHGEILEALENERNVRVRLHSFKRALEKWGASDKNLTKSRKLFIRNHISKRRQEGKRLPTVKQKRGGRVLTTTEIEGILNAPANIFQDVKESPGGFFFSSPVSVPSVKSTGLEEDENYLQVDDADIDDESTVRGDDADAQLSISDNDTTLVDAANISCDDVENINEGGYPTVLAEIENIYPGHENGIDGDSPETSKPNTPQNSIAELQAIIQEGIKNLSLNEDMDGSETISNVGDRSFANLSASETQLVFEAELESWKEIARSYTEQVDTIVKDTGLSQSTVNAMLHVEIERLTQREPLPYSVYKGILGEPPAASESDLELDEAAQMIYTAFELFFQTPELLLDALPSDYGTLNRIWMTNIPTILERYGSRNFFFPYALCQARNFFSGAMLEFGSKCSAQELQILNSFIDYIVEKAISWFMLIGMGSHSITLTFFAESMQLLESVGHSNTLREVMRKRLLAMCGPEDPKTIFLYSDLASQMLRSKSKNVRKRGELLSYGIMYTIESQPPPSLEDHRSRWSTRGLDRIGEAFEKTGKYLQATQFLGRACRRQQGSSRMQPTIAGSFYRLGISYCKLGNHKESLISFFNSLKIHQTIKTPEHIFLPSFLFEMAKVASERGPQLYISLEPIFRSSVEKLEKSVERKRLLPENHQRIWNEWTKMWLRGEVETGGIIYHAEMLPSQLSAPSPPDRLFLSGLGDWPYSQEFWLNSVETEEWLGRVEEVEEDVETQIRDKIMELEEVADATAEVDKGPNQCSS</sequence>
<evidence type="ECO:0000256" key="1">
    <source>
        <dbReference type="SAM" id="MobiDB-lite"/>
    </source>
</evidence>
<dbReference type="SUPFAM" id="SSF48452">
    <property type="entry name" value="TPR-like"/>
    <property type="match status" value="1"/>
</dbReference>
<evidence type="ECO:0000259" key="2">
    <source>
        <dbReference type="Pfam" id="PF14420"/>
    </source>
</evidence>
<organism evidence="3 4">
    <name type="scientific">Orbilia ellipsospora</name>
    <dbReference type="NCBI Taxonomy" id="2528407"/>
    <lineage>
        <taxon>Eukaryota</taxon>
        <taxon>Fungi</taxon>
        <taxon>Dikarya</taxon>
        <taxon>Ascomycota</taxon>
        <taxon>Pezizomycotina</taxon>
        <taxon>Orbiliomycetes</taxon>
        <taxon>Orbiliales</taxon>
        <taxon>Orbiliaceae</taxon>
        <taxon>Orbilia</taxon>
    </lineage>
</organism>
<dbReference type="InterPro" id="IPR019734">
    <property type="entry name" value="TPR_rpt"/>
</dbReference>
<feature type="domain" description="Clr5" evidence="2">
    <location>
        <begin position="23"/>
        <end position="69"/>
    </location>
</feature>
<evidence type="ECO:0000313" key="4">
    <source>
        <dbReference type="Proteomes" id="UP001365542"/>
    </source>
</evidence>
<evidence type="ECO:0000313" key="3">
    <source>
        <dbReference type="EMBL" id="KAK6533818.1"/>
    </source>
</evidence>